<name>A0A3E5DKI0_9BACT</name>
<evidence type="ECO:0000256" key="1">
    <source>
        <dbReference type="SAM" id="Phobius"/>
    </source>
</evidence>
<gene>
    <name evidence="3" type="ORF">DXA63_15445</name>
    <name evidence="2" type="ORF">F7D95_05215</name>
</gene>
<keyword evidence="1" id="KW-0812">Transmembrane</keyword>
<dbReference type="EMBL" id="VZCW01000126">
    <property type="protein sequence ID" value="MQN12232.1"/>
    <property type="molecule type" value="Genomic_DNA"/>
</dbReference>
<dbReference type="GO" id="GO:0015297">
    <property type="term" value="F:antiporter activity"/>
    <property type="evidence" value="ECO:0007669"/>
    <property type="project" value="InterPro"/>
</dbReference>
<keyword evidence="1" id="KW-0472">Membrane</keyword>
<organism evidence="3 4">
    <name type="scientific">Segatella copri</name>
    <dbReference type="NCBI Taxonomy" id="165179"/>
    <lineage>
        <taxon>Bacteria</taxon>
        <taxon>Pseudomonadati</taxon>
        <taxon>Bacteroidota</taxon>
        <taxon>Bacteroidia</taxon>
        <taxon>Bacteroidales</taxon>
        <taxon>Prevotellaceae</taxon>
        <taxon>Segatella</taxon>
    </lineage>
</organism>
<dbReference type="Proteomes" id="UP000442105">
    <property type="component" value="Unassembled WGS sequence"/>
</dbReference>
<dbReference type="Pfam" id="PF01554">
    <property type="entry name" value="MatE"/>
    <property type="match status" value="1"/>
</dbReference>
<reference evidence="2" key="3">
    <citation type="submission" date="2022-12" db="EMBL/GenBank/DDBJ databases">
        <title>Distinct polysaccharide growth profiles of human intestinal Prevotella copri isolates.</title>
        <authorList>
            <person name="Fehlner-Peach H."/>
            <person name="Magnabosco C."/>
            <person name="Raghavan V."/>
            <person name="Scher J.U."/>
            <person name="Tett A."/>
            <person name="Cox L.M."/>
            <person name="Gottsegen C."/>
            <person name="Watters A."/>
            <person name="Wiltshire- Gordon J.D."/>
            <person name="Segata N."/>
            <person name="Bonneau R."/>
            <person name="Littman D.R."/>
        </authorList>
    </citation>
    <scope>NUCLEOTIDE SEQUENCE</scope>
    <source>
        <strain evidence="2">IAQ1179</strain>
    </source>
</reference>
<protein>
    <recommendedName>
        <fullName evidence="6">MATE family efflux transporter</fullName>
    </recommendedName>
</protein>
<proteinExistence type="predicted"/>
<evidence type="ECO:0008006" key="6">
    <source>
        <dbReference type="Google" id="ProtNLM"/>
    </source>
</evidence>
<dbReference type="GO" id="GO:0016020">
    <property type="term" value="C:membrane"/>
    <property type="evidence" value="ECO:0007669"/>
    <property type="project" value="InterPro"/>
</dbReference>
<feature type="transmembrane region" description="Helical" evidence="1">
    <location>
        <begin position="49"/>
        <end position="72"/>
    </location>
</feature>
<accession>A0A3E5DKI0</accession>
<dbReference type="RefSeq" id="WP_117588118.1">
    <property type="nucleotide sequence ID" value="NZ_VZCW01000126.1"/>
</dbReference>
<dbReference type="InterPro" id="IPR002528">
    <property type="entry name" value="MATE_fam"/>
</dbReference>
<evidence type="ECO:0000313" key="5">
    <source>
        <dbReference type="Proteomes" id="UP000442105"/>
    </source>
</evidence>
<reference evidence="5" key="2">
    <citation type="submission" date="2019-09" db="EMBL/GenBank/DDBJ databases">
        <title>Distinct polysaccharide growth profiles of human intestinal Prevotella copri isolates.</title>
        <authorList>
            <person name="Fehlner-Peach H."/>
            <person name="Magnabosco C."/>
            <person name="Raghavan V."/>
            <person name="Scher J.U."/>
            <person name="Tett A."/>
            <person name="Cox L.M."/>
            <person name="Gottsegen C."/>
            <person name="Watters A."/>
            <person name="Wiltshire- Gordon J.D."/>
            <person name="Segata N."/>
            <person name="Bonneau R."/>
            <person name="Littman D.R."/>
        </authorList>
    </citation>
    <scope>NUCLEOTIDE SEQUENCE [LARGE SCALE GENOMIC DNA]</scope>
    <source>
        <strain evidence="5">iAQ1179</strain>
    </source>
</reference>
<dbReference type="AlphaFoldDB" id="A0A3E5DKI0"/>
<evidence type="ECO:0000313" key="3">
    <source>
        <dbReference type="EMBL" id="RGX89057.1"/>
    </source>
</evidence>
<dbReference type="GO" id="GO:0042910">
    <property type="term" value="F:xenobiotic transmembrane transporter activity"/>
    <property type="evidence" value="ECO:0007669"/>
    <property type="project" value="InterPro"/>
</dbReference>
<dbReference type="EMBL" id="QSCI01000126">
    <property type="protein sequence ID" value="RGX89057.1"/>
    <property type="molecule type" value="Genomic_DNA"/>
</dbReference>
<reference evidence="3 4" key="1">
    <citation type="submission" date="2018-08" db="EMBL/GenBank/DDBJ databases">
        <title>A genome reference for cultivated species of the human gut microbiota.</title>
        <authorList>
            <person name="Zou Y."/>
            <person name="Xue W."/>
            <person name="Luo G."/>
        </authorList>
    </citation>
    <scope>NUCLEOTIDE SEQUENCE [LARGE SCALE GENOMIC DNA]</scope>
    <source>
        <strain evidence="3 4">OF03-3</strain>
    </source>
</reference>
<evidence type="ECO:0000313" key="2">
    <source>
        <dbReference type="EMBL" id="MQN12232.1"/>
    </source>
</evidence>
<dbReference type="Proteomes" id="UP000285604">
    <property type="component" value="Unassembled WGS sequence"/>
</dbReference>
<feature type="transmembrane region" description="Helical" evidence="1">
    <location>
        <begin position="84"/>
        <end position="114"/>
    </location>
</feature>
<sequence length="120" mass="12903">MNWDSIKSILKLSIPLIISQLGLFFVQLSDTVMVGQIGSRDLAAISFGGNVYFFIYIFGIGIVSVGVIHDGVSTTIHREVLQSATLWVVSVEGLSTVAILQVCALLKLVIAYLAHIVVAV</sequence>
<comment type="caution">
    <text evidence="3">The sequence shown here is derived from an EMBL/GenBank/DDBJ whole genome shotgun (WGS) entry which is preliminary data.</text>
</comment>
<evidence type="ECO:0000313" key="4">
    <source>
        <dbReference type="Proteomes" id="UP000285604"/>
    </source>
</evidence>
<keyword evidence="1" id="KW-1133">Transmembrane helix</keyword>